<proteinExistence type="predicted"/>
<organism evidence="3 4">
    <name type="scientific">Botrytis byssoidea</name>
    <dbReference type="NCBI Taxonomy" id="139641"/>
    <lineage>
        <taxon>Eukaryota</taxon>
        <taxon>Fungi</taxon>
        <taxon>Dikarya</taxon>
        <taxon>Ascomycota</taxon>
        <taxon>Pezizomycotina</taxon>
        <taxon>Leotiomycetes</taxon>
        <taxon>Helotiales</taxon>
        <taxon>Sclerotiniaceae</taxon>
        <taxon>Botrytis</taxon>
    </lineage>
</organism>
<evidence type="ECO:0000313" key="4">
    <source>
        <dbReference type="Proteomes" id="UP000710849"/>
    </source>
</evidence>
<name>A0A9P5I882_9HELO</name>
<protein>
    <submittedName>
        <fullName evidence="3">Uncharacterized protein</fullName>
    </submittedName>
</protein>
<keyword evidence="2" id="KW-0472">Membrane</keyword>
<sequence>MFAHAFTHKPEITMTNPANMTSPEVHQCESLFQTLSYYSLFLLITLIIFPPYFYISKIITIFFSTYPTSNYKIATFQPHLWKNTVKGLVSLTILMILDLDFIFYYGIYYIASKSHAFSHVKQGGKLTLLAFMLTLKLHWLLVVTVYEIGEVLADETLSYERIIGRLKGMHKTETDADNKREIENSSDLKHSESQPPSSQARDHLFLNLVDFDTKEEGHTHLDKHATVDESISPTFSLSPFHFTRLRSRITITLPSPVRSRIREMIDSATQDLQPVKRHKAVRMIVETEQYTEKLYSRSKSNIPRMVEQLEGLERKLKDIFVNAEMTAANIEAGVLTPSTSSGEWTPVALSSTHAARSEFTFGHDAEDEDEDMPSGSLTPLTSSSRYRSSPSPTTTIY</sequence>
<evidence type="ECO:0000256" key="1">
    <source>
        <dbReference type="SAM" id="MobiDB-lite"/>
    </source>
</evidence>
<dbReference type="GeneID" id="62153187"/>
<accession>A0A9P5I882</accession>
<keyword evidence="2" id="KW-0812">Transmembrane</keyword>
<feature type="transmembrane region" description="Helical" evidence="2">
    <location>
        <begin position="40"/>
        <end position="64"/>
    </location>
</feature>
<keyword evidence="4" id="KW-1185">Reference proteome</keyword>
<dbReference type="Proteomes" id="UP000710849">
    <property type="component" value="Unassembled WGS sequence"/>
</dbReference>
<evidence type="ECO:0000256" key="2">
    <source>
        <dbReference type="SAM" id="Phobius"/>
    </source>
</evidence>
<evidence type="ECO:0000313" key="3">
    <source>
        <dbReference type="EMBL" id="KAF7930002.1"/>
    </source>
</evidence>
<feature type="compositionally biased region" description="Low complexity" evidence="1">
    <location>
        <begin position="373"/>
        <end position="397"/>
    </location>
</feature>
<keyword evidence="2" id="KW-1133">Transmembrane helix</keyword>
<reference evidence="3 4" key="1">
    <citation type="journal article" date="2020" name="Genome Biol. Evol.">
        <title>Comparative genomics of Sclerotiniaceae.</title>
        <authorList>
            <person name="Valero Jimenez C.A."/>
            <person name="Steentjes M."/>
            <person name="Scholten O.E."/>
            <person name="Van Kan J.A.L."/>
        </authorList>
    </citation>
    <scope>NUCLEOTIDE SEQUENCE [LARGE SCALE GENOMIC DNA]</scope>
    <source>
        <strain evidence="3 4">MUCL 94</strain>
    </source>
</reference>
<feature type="transmembrane region" description="Helical" evidence="2">
    <location>
        <begin position="84"/>
        <end position="105"/>
    </location>
</feature>
<dbReference type="EMBL" id="RCSW01000022">
    <property type="protein sequence ID" value="KAF7930002.1"/>
    <property type="molecule type" value="Genomic_DNA"/>
</dbReference>
<comment type="caution">
    <text evidence="3">The sequence shown here is derived from an EMBL/GenBank/DDBJ whole genome shotgun (WGS) entry which is preliminary data.</text>
</comment>
<gene>
    <name evidence="3" type="ORF">EAE97_009599</name>
</gene>
<dbReference type="RefSeq" id="XP_038729225.1">
    <property type="nucleotide sequence ID" value="XM_038880114.1"/>
</dbReference>
<feature type="region of interest" description="Disordered" evidence="1">
    <location>
        <begin position="362"/>
        <end position="397"/>
    </location>
</feature>
<dbReference type="AlphaFoldDB" id="A0A9P5I882"/>